<dbReference type="RefSeq" id="WP_244721333.1">
    <property type="nucleotide sequence ID" value="NZ_CP095072.1"/>
</dbReference>
<feature type="transmembrane region" description="Helical" evidence="1">
    <location>
        <begin position="139"/>
        <end position="164"/>
    </location>
</feature>
<feature type="transmembrane region" description="Helical" evidence="1">
    <location>
        <begin position="66"/>
        <end position="84"/>
    </location>
</feature>
<organism evidence="2 3">
    <name type="scientific">Gracilibacillus caseinilyticus</name>
    <dbReference type="NCBI Taxonomy" id="2932256"/>
    <lineage>
        <taxon>Bacteria</taxon>
        <taxon>Bacillati</taxon>
        <taxon>Bacillota</taxon>
        <taxon>Bacilli</taxon>
        <taxon>Bacillales</taxon>
        <taxon>Bacillaceae</taxon>
        <taxon>Gracilibacillus</taxon>
    </lineage>
</organism>
<keyword evidence="1" id="KW-1133">Transmembrane helix</keyword>
<evidence type="ECO:0000256" key="1">
    <source>
        <dbReference type="SAM" id="Phobius"/>
    </source>
</evidence>
<feature type="transmembrane region" description="Helical" evidence="1">
    <location>
        <begin position="195"/>
        <end position="228"/>
    </location>
</feature>
<dbReference type="EMBL" id="CP095072">
    <property type="protein sequence ID" value="UOQ49367.1"/>
    <property type="molecule type" value="Genomic_DNA"/>
</dbReference>
<evidence type="ECO:0000313" key="3">
    <source>
        <dbReference type="Proteomes" id="UP000831782"/>
    </source>
</evidence>
<proteinExistence type="predicted"/>
<reference evidence="2 3" key="1">
    <citation type="submission" date="2022-04" db="EMBL/GenBank/DDBJ databases">
        <title>Gracilibacillus sp. isolated from saltern.</title>
        <authorList>
            <person name="Won M."/>
            <person name="Lee C.-M."/>
            <person name="Woen H.-Y."/>
            <person name="Kwon S.-W."/>
        </authorList>
    </citation>
    <scope>NUCLEOTIDE SEQUENCE [LARGE SCALE GENOMIC DNA]</scope>
    <source>
        <strain evidence="2 3">SSWR10-1</strain>
    </source>
</reference>
<protein>
    <submittedName>
        <fullName evidence="2">Small-conductance mechanosensitive channel</fullName>
    </submittedName>
</protein>
<sequence>MEINQETVKQHSLELEAASPSDLTMDQFHGKSHFWGRLTIWSAILLSVGLPLYLSFGLGYHPGWSTVIAGCSAYIALVGFAWVFEPITYYPALGISGTYISFLTGNISNMCLPSSAAAQNAVNAEPGTKKGEVAATLGIAAASLVNIAILIPTVLGGSVIVSILPESVESVFAYIVPAIFGGIFAQFALKKPSYAVVAVIVGLIVNIAPITYLLKAFLAIPLTITICINMEKMKKAKTNH</sequence>
<feature type="transmembrane region" description="Helical" evidence="1">
    <location>
        <begin position="34"/>
        <end position="54"/>
    </location>
</feature>
<name>A0ABY4EZT8_9BACI</name>
<keyword evidence="1" id="KW-0472">Membrane</keyword>
<accession>A0ABY4EZT8</accession>
<dbReference type="Proteomes" id="UP000831782">
    <property type="component" value="Chromosome"/>
</dbReference>
<keyword evidence="1" id="KW-0812">Transmembrane</keyword>
<evidence type="ECO:0000313" key="2">
    <source>
        <dbReference type="EMBL" id="UOQ49367.1"/>
    </source>
</evidence>
<keyword evidence="3" id="KW-1185">Reference proteome</keyword>
<feature type="transmembrane region" description="Helical" evidence="1">
    <location>
        <begin position="171"/>
        <end position="189"/>
    </location>
</feature>
<gene>
    <name evidence="2" type="ORF">MUN88_04415</name>
</gene>